<sequence>MRIGKGWALVLLLCAGTANACINEVGTDHQGNRFHADWPLGDGLAINLTRAPSDNFWLRDADAIVTRARSEPDFQTLTALGIVLIHQGKYTQAIRLFLALEKRYPGHHQTAANLGTALELAGHDATALRWIRLGIRRNADEHYGTEWLHARILEAKLAQAKDPTYLKRHSVAGVTFDKTLVPDVPRQLPFGNTGKPVTPRELDQALSYQLFERTTFVRSRDPVVASLLEDWATLNLAGGAIENAAVLYDAAVKYGAPRDALMRNRQEYIARVLRQAGDSEPKADAHCEICWRQE</sequence>
<keyword evidence="3" id="KW-1185">Reference proteome</keyword>
<name>A0A974Y1M6_9GAMM</name>
<feature type="chain" id="PRO_5037792072" evidence="1">
    <location>
        <begin position="21"/>
        <end position="294"/>
    </location>
</feature>
<feature type="signal peptide" evidence="1">
    <location>
        <begin position="1"/>
        <end position="20"/>
    </location>
</feature>
<dbReference type="InterPro" id="IPR011990">
    <property type="entry name" value="TPR-like_helical_dom_sf"/>
</dbReference>
<accession>A0A974Y1M6</accession>
<reference evidence="2 3" key="1">
    <citation type="submission" date="2021-03" db="EMBL/GenBank/DDBJ databases">
        <title>Lysobacter sp. nov. isolated from soil of gangwondo yeongwol, south Korea.</title>
        <authorList>
            <person name="Kim K.R."/>
            <person name="Kim K.H."/>
            <person name="Jeon C.O."/>
        </authorList>
    </citation>
    <scope>NUCLEOTIDE SEQUENCE [LARGE SCALE GENOMIC DNA]</scope>
    <source>
        <strain evidence="2 3">R19</strain>
    </source>
</reference>
<dbReference type="SUPFAM" id="SSF48452">
    <property type="entry name" value="TPR-like"/>
    <property type="match status" value="1"/>
</dbReference>
<organism evidence="2 3">
    <name type="scientific">Agrilutibacter solisilvae</name>
    <dbReference type="NCBI Taxonomy" id="2763317"/>
    <lineage>
        <taxon>Bacteria</taxon>
        <taxon>Pseudomonadati</taxon>
        <taxon>Pseudomonadota</taxon>
        <taxon>Gammaproteobacteria</taxon>
        <taxon>Lysobacterales</taxon>
        <taxon>Lysobacteraceae</taxon>
        <taxon>Agrilutibacter</taxon>
    </lineage>
</organism>
<proteinExistence type="predicted"/>
<dbReference type="AlphaFoldDB" id="A0A974Y1M6"/>
<dbReference type="Gene3D" id="1.25.40.10">
    <property type="entry name" value="Tetratricopeptide repeat domain"/>
    <property type="match status" value="1"/>
</dbReference>
<evidence type="ECO:0000313" key="2">
    <source>
        <dbReference type="EMBL" id="QSX78888.1"/>
    </source>
</evidence>
<dbReference type="RefSeq" id="WP_200615303.1">
    <property type="nucleotide sequence ID" value="NZ_CP071518.1"/>
</dbReference>
<evidence type="ECO:0000256" key="1">
    <source>
        <dbReference type="SAM" id="SignalP"/>
    </source>
</evidence>
<gene>
    <name evidence="2" type="ORF">I8J32_002895</name>
</gene>
<keyword evidence="1" id="KW-0732">Signal</keyword>
<dbReference type="EMBL" id="CP071518">
    <property type="protein sequence ID" value="QSX78888.1"/>
    <property type="molecule type" value="Genomic_DNA"/>
</dbReference>
<protein>
    <submittedName>
        <fullName evidence="2">Tetratricopeptide repeat protein</fullName>
    </submittedName>
</protein>
<dbReference type="Proteomes" id="UP000639274">
    <property type="component" value="Chromosome"/>
</dbReference>
<evidence type="ECO:0000313" key="3">
    <source>
        <dbReference type="Proteomes" id="UP000639274"/>
    </source>
</evidence>
<dbReference type="KEGG" id="lsf:I8J32_002895"/>